<sequence length="465" mass="50678">MYQPGQSGRHRMPLWSIVPSWLDIERRFSRSMGYQPGASFQRSLNNEPVSTLQLNLRRVGNIRSAFNRGELEAARRLGRRFADIDISSIINDLIDVVSQMAMIVAGSTLAGGAIGAGVGSFFFGAGAVPMGMAGAAIGLELSTWILGILGLASIAEFFVDGLPRIVDNYTRGIAIAWQGTRGEPGLNPFGGDDPQVVSRAAHHIAQGHEEVVILLLGAIVAYLTRGRGNASVLANEMQASKKGAKLGQWMLQHEDALTRHPDLQNAGPRKSALDKQETPPPPPNRRADEPDPKRPSGMPEHKVPCFNVSDKHLDRIPEFDRQLAGQEKGLNDLTVDEYLKGREAFKSGEALRDPKVAADARKILGRKMELNIFRELRLGGMSPEVAEATAKKEVLEKMTTLAALHNPDIIAGGKDVINDLGDRRINSSIGPQWPSRIGELDRAANLVPNELRNATKINAKLERCK</sequence>
<evidence type="ECO:0000256" key="2">
    <source>
        <dbReference type="SAM" id="Phobius"/>
    </source>
</evidence>
<dbReference type="Proteomes" id="UP000050346">
    <property type="component" value="Unassembled WGS sequence"/>
</dbReference>
<dbReference type="PATRIC" id="fig|235272.12.peg.5461"/>
<keyword evidence="2" id="KW-0472">Membrane</keyword>
<dbReference type="EMBL" id="LJQG01000012">
    <property type="protein sequence ID" value="KPX24871.1"/>
    <property type="molecule type" value="Genomic_DNA"/>
</dbReference>
<feature type="transmembrane region" description="Helical" evidence="2">
    <location>
        <begin position="100"/>
        <end position="123"/>
    </location>
</feature>
<feature type="domain" description="NAD(+)--protein-arginine ADP-ribosyltransferase Tre1-like N-terminal" evidence="4">
    <location>
        <begin position="62"/>
        <end position="254"/>
    </location>
</feature>
<reference evidence="5 6" key="1">
    <citation type="submission" date="2015-09" db="EMBL/GenBank/DDBJ databases">
        <title>Genome announcement of multiple Pseudomonas syringae strains.</title>
        <authorList>
            <person name="Thakur S."/>
            <person name="Wang P.W."/>
            <person name="Gong Y."/>
            <person name="Weir B.S."/>
            <person name="Guttman D.S."/>
        </authorList>
    </citation>
    <scope>NUCLEOTIDE SEQUENCE [LARGE SCALE GENOMIC DNA]</scope>
    <source>
        <strain evidence="5 6">ICMP9150</strain>
    </source>
</reference>
<name>A0A0N8RG33_PSEA0</name>
<dbReference type="InterPro" id="IPR049195">
    <property type="entry name" value="Tre1-like_N"/>
</dbReference>
<protein>
    <submittedName>
        <fullName evidence="5">Uncharacterized protein</fullName>
    </submittedName>
</protein>
<evidence type="ECO:0000313" key="5">
    <source>
        <dbReference type="EMBL" id="KPX24871.1"/>
    </source>
</evidence>
<feature type="compositionally biased region" description="Basic and acidic residues" evidence="1">
    <location>
        <begin position="285"/>
        <end position="305"/>
    </location>
</feature>
<gene>
    <name evidence="5" type="ORF">ALO71_05154</name>
</gene>
<keyword evidence="2" id="KW-1133">Transmembrane helix</keyword>
<dbReference type="InterPro" id="IPR028949">
    <property type="entry name" value="Ntox15"/>
</dbReference>
<evidence type="ECO:0000256" key="1">
    <source>
        <dbReference type="SAM" id="MobiDB-lite"/>
    </source>
</evidence>
<evidence type="ECO:0000259" key="4">
    <source>
        <dbReference type="Pfam" id="PF21724"/>
    </source>
</evidence>
<dbReference type="Pfam" id="PF15604">
    <property type="entry name" value="Ntox15"/>
    <property type="match status" value="1"/>
</dbReference>
<evidence type="ECO:0000313" key="6">
    <source>
        <dbReference type="Proteomes" id="UP000050346"/>
    </source>
</evidence>
<organism evidence="5 6">
    <name type="scientific">Pseudomonas amygdali pv. dendropanacis</name>
    <dbReference type="NCBI Taxonomy" id="235272"/>
    <lineage>
        <taxon>Bacteria</taxon>
        <taxon>Pseudomonadati</taxon>
        <taxon>Pseudomonadota</taxon>
        <taxon>Gammaproteobacteria</taxon>
        <taxon>Pseudomonadales</taxon>
        <taxon>Pseudomonadaceae</taxon>
        <taxon>Pseudomonas</taxon>
        <taxon>Pseudomonas amygdali</taxon>
    </lineage>
</organism>
<feature type="region of interest" description="Disordered" evidence="1">
    <location>
        <begin position="261"/>
        <end position="305"/>
    </location>
</feature>
<proteinExistence type="predicted"/>
<evidence type="ECO:0000259" key="3">
    <source>
        <dbReference type="Pfam" id="PF15604"/>
    </source>
</evidence>
<feature type="transmembrane region" description="Helical" evidence="2">
    <location>
        <begin position="135"/>
        <end position="159"/>
    </location>
</feature>
<accession>A0A0N8RG33</accession>
<dbReference type="AlphaFoldDB" id="A0A0N8RG33"/>
<comment type="caution">
    <text evidence="5">The sequence shown here is derived from an EMBL/GenBank/DDBJ whole genome shotgun (WGS) entry which is preliminary data.</text>
</comment>
<dbReference type="Pfam" id="PF21724">
    <property type="entry name" value="DUF6861"/>
    <property type="match status" value="1"/>
</dbReference>
<feature type="domain" description="Novel toxin 15" evidence="3">
    <location>
        <begin position="316"/>
        <end position="461"/>
    </location>
</feature>
<keyword evidence="2" id="KW-0812">Transmembrane</keyword>